<comment type="pathway">
    <text evidence="1">Cofactor biosynthesis; adenosylcobalamin biosynthesis.</text>
</comment>
<dbReference type="GO" id="GO:0009236">
    <property type="term" value="P:cobalamin biosynthetic process"/>
    <property type="evidence" value="ECO:0007669"/>
    <property type="project" value="UniProtKB-UniPathway"/>
</dbReference>
<proteinExistence type="predicted"/>
<evidence type="ECO:0000256" key="3">
    <source>
        <dbReference type="ARBA" id="ARBA00023002"/>
    </source>
</evidence>
<dbReference type="Pfam" id="PF02571">
    <property type="entry name" value="CbiJ"/>
    <property type="match status" value="1"/>
</dbReference>
<keyword evidence="5" id="KW-1185">Reference proteome</keyword>
<evidence type="ECO:0000256" key="1">
    <source>
        <dbReference type="ARBA" id="ARBA00004953"/>
    </source>
</evidence>
<dbReference type="UniPathway" id="UPA00148"/>
<evidence type="ECO:0000313" key="5">
    <source>
        <dbReference type="Proteomes" id="UP000270743"/>
    </source>
</evidence>
<keyword evidence="3 4" id="KW-0560">Oxidoreductase</keyword>
<sequence length="223" mass="23342">MAAILSYAGRVQSPRPQPVPVRVGGFGGAAGLAGWLRANRIARIVDATHPFAARISRNAVAASALTGLPLLALERPAWQPGPGDDWTEVADMAAAARALDGPPRRVFLSIGRQQLADFRGQAQHHYLLRLVDRPDDPLPLPDATVVIARGPFDVAGDRALLEGHRIDLIVAKNAGGGGASAKLAAARAMGIPVVMIARPPVPDRPTAATVEDVLAWCHADLGV</sequence>
<dbReference type="Proteomes" id="UP000270743">
    <property type="component" value="Unassembled WGS sequence"/>
</dbReference>
<dbReference type="PANTHER" id="PTHR36925">
    <property type="entry name" value="COBALT-PRECORRIN-6A REDUCTASE"/>
    <property type="match status" value="1"/>
</dbReference>
<gene>
    <name evidence="4" type="primary">cobK</name>
    <name evidence="4" type="ORF">PARHAE_01479</name>
</gene>
<dbReference type="GO" id="GO:0016994">
    <property type="term" value="F:precorrin-6A reductase activity"/>
    <property type="evidence" value="ECO:0007669"/>
    <property type="project" value="UniProtKB-EC"/>
</dbReference>
<evidence type="ECO:0000313" key="4">
    <source>
        <dbReference type="EMBL" id="VDS08296.1"/>
    </source>
</evidence>
<dbReference type="PROSITE" id="PS51014">
    <property type="entry name" value="COBK_CBIJ"/>
    <property type="match status" value="1"/>
</dbReference>
<dbReference type="AlphaFoldDB" id="A0A447ILC4"/>
<dbReference type="EC" id="1.3.1.54" evidence="4"/>
<name>A0A447ILC4_9RHOB</name>
<protein>
    <submittedName>
        <fullName evidence="4">Precorrin-6A reductase</fullName>
        <ecNumber evidence="4">1.3.1.54</ecNumber>
    </submittedName>
</protein>
<evidence type="ECO:0000256" key="2">
    <source>
        <dbReference type="ARBA" id="ARBA00022573"/>
    </source>
</evidence>
<reference evidence="4 5" key="1">
    <citation type="submission" date="2018-12" db="EMBL/GenBank/DDBJ databases">
        <authorList>
            <person name="Criscuolo A."/>
        </authorList>
    </citation>
    <scope>NUCLEOTIDE SEQUENCE [LARGE SCALE GENOMIC DNA]</scope>
    <source>
        <strain evidence="4">ACIP1116241</strain>
    </source>
</reference>
<organism evidence="4 5">
    <name type="scientific">Paracoccus haematequi</name>
    <dbReference type="NCBI Taxonomy" id="2491866"/>
    <lineage>
        <taxon>Bacteria</taxon>
        <taxon>Pseudomonadati</taxon>
        <taxon>Pseudomonadota</taxon>
        <taxon>Alphaproteobacteria</taxon>
        <taxon>Rhodobacterales</taxon>
        <taxon>Paracoccaceae</taxon>
        <taxon>Paracoccus</taxon>
    </lineage>
</organism>
<dbReference type="NCBIfam" id="NF005968">
    <property type="entry name" value="PRK08057.1-2"/>
    <property type="match status" value="1"/>
</dbReference>
<accession>A0A447ILC4</accession>
<dbReference type="EMBL" id="UZWE01000026">
    <property type="protein sequence ID" value="VDS08296.1"/>
    <property type="molecule type" value="Genomic_DNA"/>
</dbReference>
<keyword evidence="2" id="KW-0169">Cobalamin biosynthesis</keyword>
<dbReference type="PANTHER" id="PTHR36925:SF1">
    <property type="entry name" value="COBALT-PRECORRIN-6A REDUCTASE"/>
    <property type="match status" value="1"/>
</dbReference>
<dbReference type="InterPro" id="IPR003723">
    <property type="entry name" value="Precorrin-6x_reduct"/>
</dbReference>